<keyword evidence="3" id="KW-0808">Transferase</keyword>
<dbReference type="InterPro" id="IPR032828">
    <property type="entry name" value="PolyA_RNA-bd"/>
</dbReference>
<organism evidence="9">
    <name type="scientific">Gongylonema pulchrum</name>
    <dbReference type="NCBI Taxonomy" id="637853"/>
    <lineage>
        <taxon>Eukaryota</taxon>
        <taxon>Metazoa</taxon>
        <taxon>Ecdysozoa</taxon>
        <taxon>Nematoda</taxon>
        <taxon>Chromadorea</taxon>
        <taxon>Rhabditida</taxon>
        <taxon>Spirurina</taxon>
        <taxon>Spiruromorpha</taxon>
        <taxon>Spiruroidea</taxon>
        <taxon>Gongylonematidae</taxon>
        <taxon>Gongylonema</taxon>
    </lineage>
</organism>
<keyword evidence="5" id="KW-0460">Magnesium</keyword>
<dbReference type="GO" id="GO:0001680">
    <property type="term" value="P:tRNA 3'-terminal CCA addition"/>
    <property type="evidence" value="ECO:0007669"/>
    <property type="project" value="TreeGrafter"/>
</dbReference>
<dbReference type="AlphaFoldDB" id="A0A183DXR4"/>
<comment type="cofactor">
    <cofactor evidence="1">
        <name>Mg(2+)</name>
        <dbReference type="ChEBI" id="CHEBI:18420"/>
    </cofactor>
</comment>
<evidence type="ECO:0000256" key="1">
    <source>
        <dbReference type="ARBA" id="ARBA00001946"/>
    </source>
</evidence>
<keyword evidence="3" id="KW-0548">Nucleotidyltransferase</keyword>
<dbReference type="SUPFAM" id="SSF81891">
    <property type="entry name" value="Poly A polymerase C-terminal region-like"/>
    <property type="match status" value="1"/>
</dbReference>
<evidence type="ECO:0000313" key="7">
    <source>
        <dbReference type="EMBL" id="VDN22427.1"/>
    </source>
</evidence>
<proteinExistence type="predicted"/>
<dbReference type="GO" id="GO:0000049">
    <property type="term" value="F:tRNA binding"/>
    <property type="evidence" value="ECO:0007669"/>
    <property type="project" value="TreeGrafter"/>
</dbReference>
<evidence type="ECO:0000313" key="9">
    <source>
        <dbReference type="WBParaSite" id="GPUH_0001352001-mRNA-1"/>
    </source>
</evidence>
<evidence type="ECO:0000259" key="6">
    <source>
        <dbReference type="Pfam" id="PF12627"/>
    </source>
</evidence>
<keyword evidence="2" id="KW-0819">tRNA processing</keyword>
<evidence type="ECO:0000256" key="2">
    <source>
        <dbReference type="ARBA" id="ARBA00022694"/>
    </source>
</evidence>
<accession>A0A183DXR4</accession>
<feature type="domain" description="tRNA nucleotidyltransferase/poly(A) polymerase RNA and SrmB- binding" evidence="6">
    <location>
        <begin position="95"/>
        <end position="125"/>
    </location>
</feature>
<keyword evidence="4" id="KW-0479">Metal-binding</keyword>
<keyword evidence="8" id="KW-1185">Reference proteome</keyword>
<dbReference type="PANTHER" id="PTHR46173">
    <property type="entry name" value="CCA TRNA NUCLEOTIDYLTRANSFERASE 1, MITOCHONDRIAL"/>
    <property type="match status" value="1"/>
</dbReference>
<dbReference type="GO" id="GO:0046872">
    <property type="term" value="F:metal ion binding"/>
    <property type="evidence" value="ECO:0007669"/>
    <property type="project" value="UniProtKB-KW"/>
</dbReference>
<evidence type="ECO:0000256" key="4">
    <source>
        <dbReference type="ARBA" id="ARBA00022723"/>
    </source>
</evidence>
<dbReference type="WBParaSite" id="GPUH_0001352001-mRNA-1">
    <property type="protein sequence ID" value="GPUH_0001352001-mRNA-1"/>
    <property type="gene ID" value="GPUH_0001352001"/>
</dbReference>
<protein>
    <submittedName>
        <fullName evidence="9">PolyA_pol_RNAbd domain-containing protein</fullName>
    </submittedName>
</protein>
<dbReference type="InterPro" id="IPR050264">
    <property type="entry name" value="Bact_CCA-adding_enz_type3_sf"/>
</dbReference>
<sequence>MWFVMVVAQRLNLQPIGNSMRIGVISQLIRFFWVIFQASYLDGTVIDYFKGMSDLEKRRIAFVGDATQRIQEDYLRILRYFRFFGRLAPCGDAHEKETLDAIVANKSGMKDISGERIWSELKKICVGRLGGEVITTMLKQCGLALLLGLPENADTAHFCQMHRRFHPNIEAMTLLTSCKLSHAEKSLAEFIMQHRDAAEKDAANDVFFKNVLLHEERLHKFTRKKVQTSREKVIELAKYAMSDDRIINEIRAWETPVFPVSGLDLMHSNVPSGQHVKKILDHLFKLWIESQWKMDQEELLKHIDDIEWRNEKSRSTQKRKHSFEDR</sequence>
<evidence type="ECO:0000256" key="5">
    <source>
        <dbReference type="ARBA" id="ARBA00022842"/>
    </source>
</evidence>
<dbReference type="Gene3D" id="1.10.3090.10">
    <property type="entry name" value="cca-adding enzyme, domain 2"/>
    <property type="match status" value="1"/>
</dbReference>
<gene>
    <name evidence="7" type="ORF">GPUH_LOCUS13506</name>
</gene>
<dbReference type="GO" id="GO:1990180">
    <property type="term" value="P:mitochondrial tRNA 3'-end processing"/>
    <property type="evidence" value="ECO:0007669"/>
    <property type="project" value="TreeGrafter"/>
</dbReference>
<dbReference type="OrthoDB" id="445712at2759"/>
<dbReference type="PANTHER" id="PTHR46173:SF1">
    <property type="entry name" value="CCA TRNA NUCLEOTIDYLTRANSFERASE 1, MITOCHONDRIAL"/>
    <property type="match status" value="1"/>
</dbReference>
<dbReference type="EMBL" id="UYRT01080283">
    <property type="protein sequence ID" value="VDN22427.1"/>
    <property type="molecule type" value="Genomic_DNA"/>
</dbReference>
<dbReference type="Proteomes" id="UP000271098">
    <property type="component" value="Unassembled WGS sequence"/>
</dbReference>
<evidence type="ECO:0000256" key="3">
    <source>
        <dbReference type="ARBA" id="ARBA00022695"/>
    </source>
</evidence>
<reference evidence="9" key="1">
    <citation type="submission" date="2016-06" db="UniProtKB">
        <authorList>
            <consortium name="WormBaseParasite"/>
        </authorList>
    </citation>
    <scope>IDENTIFICATION</scope>
</reference>
<dbReference type="GO" id="GO:0005739">
    <property type="term" value="C:mitochondrion"/>
    <property type="evidence" value="ECO:0007669"/>
    <property type="project" value="TreeGrafter"/>
</dbReference>
<reference evidence="7 8" key="2">
    <citation type="submission" date="2018-11" db="EMBL/GenBank/DDBJ databases">
        <authorList>
            <consortium name="Pathogen Informatics"/>
        </authorList>
    </citation>
    <scope>NUCLEOTIDE SEQUENCE [LARGE SCALE GENOMIC DNA]</scope>
</reference>
<dbReference type="GO" id="GO:0016779">
    <property type="term" value="F:nucleotidyltransferase activity"/>
    <property type="evidence" value="ECO:0007669"/>
    <property type="project" value="UniProtKB-KW"/>
</dbReference>
<name>A0A183DXR4_9BILA</name>
<dbReference type="Pfam" id="PF12627">
    <property type="entry name" value="PolyA_pol_RNAbd"/>
    <property type="match status" value="1"/>
</dbReference>
<evidence type="ECO:0000313" key="8">
    <source>
        <dbReference type="Proteomes" id="UP000271098"/>
    </source>
</evidence>